<dbReference type="AlphaFoldDB" id="A0A2V5HZU0"/>
<feature type="region of interest" description="Disordered" evidence="1">
    <location>
        <begin position="32"/>
        <end position="61"/>
    </location>
</feature>
<reference evidence="2 3" key="1">
    <citation type="submission" date="2018-02" db="EMBL/GenBank/DDBJ databases">
        <title>The genomes of Aspergillus section Nigri reveals drivers in fungal speciation.</title>
        <authorList>
            <consortium name="DOE Joint Genome Institute"/>
            <person name="Vesth T.C."/>
            <person name="Nybo J."/>
            <person name="Theobald S."/>
            <person name="Brandl J."/>
            <person name="Frisvad J.C."/>
            <person name="Nielsen K.F."/>
            <person name="Lyhne E.K."/>
            <person name="Kogle M.E."/>
            <person name="Kuo A."/>
            <person name="Riley R."/>
            <person name="Clum A."/>
            <person name="Nolan M."/>
            <person name="Lipzen A."/>
            <person name="Salamov A."/>
            <person name="Henrissat B."/>
            <person name="Wiebenga A."/>
            <person name="De vries R.P."/>
            <person name="Grigoriev I.V."/>
            <person name="Mortensen U.H."/>
            <person name="Andersen M.R."/>
            <person name="Baker S.E."/>
        </authorList>
    </citation>
    <scope>NUCLEOTIDE SEQUENCE [LARGE SCALE GENOMIC DNA]</scope>
    <source>
        <strain evidence="2 3">CBS 115571</strain>
    </source>
</reference>
<evidence type="ECO:0000313" key="3">
    <source>
        <dbReference type="Proteomes" id="UP000249829"/>
    </source>
</evidence>
<organism evidence="2 3">
    <name type="scientific">Aspergillus violaceofuscus (strain CBS 115571)</name>
    <dbReference type="NCBI Taxonomy" id="1450538"/>
    <lineage>
        <taxon>Eukaryota</taxon>
        <taxon>Fungi</taxon>
        <taxon>Dikarya</taxon>
        <taxon>Ascomycota</taxon>
        <taxon>Pezizomycotina</taxon>
        <taxon>Eurotiomycetes</taxon>
        <taxon>Eurotiomycetidae</taxon>
        <taxon>Eurotiales</taxon>
        <taxon>Aspergillaceae</taxon>
        <taxon>Aspergillus</taxon>
    </lineage>
</organism>
<accession>A0A2V5HZU0</accession>
<gene>
    <name evidence="2" type="ORF">BO99DRAFT_78131</name>
</gene>
<evidence type="ECO:0000256" key="1">
    <source>
        <dbReference type="SAM" id="MobiDB-lite"/>
    </source>
</evidence>
<dbReference type="EMBL" id="KZ825272">
    <property type="protein sequence ID" value="PYI12976.1"/>
    <property type="molecule type" value="Genomic_DNA"/>
</dbReference>
<protein>
    <submittedName>
        <fullName evidence="2">Uncharacterized protein</fullName>
    </submittedName>
</protein>
<evidence type="ECO:0000313" key="2">
    <source>
        <dbReference type="EMBL" id="PYI12976.1"/>
    </source>
</evidence>
<name>A0A2V5HZU0_ASPV1</name>
<keyword evidence="3" id="KW-1185">Reference proteome</keyword>
<proteinExistence type="predicted"/>
<sequence>MYSKWNPKRVTHNHWTAVGCMLSPVWATASMDPILGRKSPPPQYSASEECASISPGASRQL</sequence>
<dbReference type="PROSITE" id="PS51257">
    <property type="entry name" value="PROKAR_LIPOPROTEIN"/>
    <property type="match status" value="1"/>
</dbReference>
<dbReference type="Proteomes" id="UP000249829">
    <property type="component" value="Unassembled WGS sequence"/>
</dbReference>